<dbReference type="InterPro" id="IPR045851">
    <property type="entry name" value="AMP-bd_C_sf"/>
</dbReference>
<protein>
    <submittedName>
        <fullName evidence="6">AMP-binding protein</fullName>
    </submittedName>
</protein>
<evidence type="ECO:0000259" key="5">
    <source>
        <dbReference type="Pfam" id="PF13193"/>
    </source>
</evidence>
<comment type="similarity">
    <text evidence="1">Belongs to the ATP-dependent AMP-binding enzyme family.</text>
</comment>
<dbReference type="EMBL" id="VGLS01000967">
    <property type="protein sequence ID" value="MBM3226588.1"/>
    <property type="molecule type" value="Genomic_DNA"/>
</dbReference>
<dbReference type="Gene3D" id="3.30.300.30">
    <property type="match status" value="1"/>
</dbReference>
<dbReference type="AlphaFoldDB" id="A0A938B6D4"/>
<dbReference type="GO" id="GO:0031956">
    <property type="term" value="F:medium-chain fatty acid-CoA ligase activity"/>
    <property type="evidence" value="ECO:0007669"/>
    <property type="project" value="TreeGrafter"/>
</dbReference>
<dbReference type="Proteomes" id="UP000712673">
    <property type="component" value="Unassembled WGS sequence"/>
</dbReference>
<evidence type="ECO:0000256" key="1">
    <source>
        <dbReference type="ARBA" id="ARBA00006432"/>
    </source>
</evidence>
<evidence type="ECO:0000313" key="6">
    <source>
        <dbReference type="EMBL" id="MBM3226588.1"/>
    </source>
</evidence>
<sequence>MRDWYEKKTLGALLDEAAARWGTREALTYEGQRWSFAALQTAVDRTARALLHLGIQPGDRVALWLPNRPEWLYSFFALAKIGAVVVPINTRFRTSDLAYVLWQSDATTLITVDRSGPVDYLAMVHELCPSLASSTPGHLHVEQFPQFRHVVVMGAHPGPGAHHWDEVVTGAAAVSPVVLQQRQQQIDPDATVLTMYTSGTTGFPKGVMHSHNIQRTVVDAGSRMGITSMDVIVMYLPLFHVFGLYEGLLMSVATGARMVLTTLFEPGEVLRLIVQEGGTVLNGFDTHFHALTTHPDCAQIDRRRLRTGLFATGMASSEPAARRTQRLLCSTVTGWGMTEIGCGVTRSFLDASEDDRCLASGCALPGYECKVIDPTTGLPVPYGTAGELYVRGYSLMQGYYKKPEETAAAIDAEGWLHTGDVVTMREDGTIRFLGRYKDLLKVGGENVDPIEVEGFLLRHPAIDQVQIIGVPDPRLSEVPCACVILKPGTEVTQEALVAFCRGQLASFKIPQYTVIMEAFPMTSSGKVQKFRLREIAAAHVLPACVDSEAPAVAPLPS</sequence>
<dbReference type="InterPro" id="IPR000873">
    <property type="entry name" value="AMP-dep_synth/lig_dom"/>
</dbReference>
<keyword evidence="2" id="KW-0436">Ligase</keyword>
<dbReference type="InterPro" id="IPR042099">
    <property type="entry name" value="ANL_N_sf"/>
</dbReference>
<proteinExistence type="inferred from homology"/>
<gene>
    <name evidence="6" type="ORF">FJZ47_22725</name>
</gene>
<dbReference type="GO" id="GO:0006631">
    <property type="term" value="P:fatty acid metabolic process"/>
    <property type="evidence" value="ECO:0007669"/>
    <property type="project" value="TreeGrafter"/>
</dbReference>
<keyword evidence="3" id="KW-0472">Membrane</keyword>
<feature type="domain" description="AMP-dependent synthetase/ligase" evidence="4">
    <location>
        <begin position="14"/>
        <end position="400"/>
    </location>
</feature>
<feature type="transmembrane region" description="Helical" evidence="3">
    <location>
        <begin position="232"/>
        <end position="253"/>
    </location>
</feature>
<reference evidence="6" key="1">
    <citation type="submission" date="2019-03" db="EMBL/GenBank/DDBJ databases">
        <title>Lake Tanganyika Metagenome-Assembled Genomes (MAGs).</title>
        <authorList>
            <person name="Tran P."/>
        </authorList>
    </citation>
    <scope>NUCLEOTIDE SEQUENCE</scope>
    <source>
        <strain evidence="6">K_DeepCast_65m_m2_066</strain>
    </source>
</reference>
<dbReference type="Pfam" id="PF00501">
    <property type="entry name" value="AMP-binding"/>
    <property type="match status" value="1"/>
</dbReference>
<keyword evidence="3" id="KW-0812">Transmembrane</keyword>
<evidence type="ECO:0000313" key="7">
    <source>
        <dbReference type="Proteomes" id="UP000712673"/>
    </source>
</evidence>
<dbReference type="Pfam" id="PF13193">
    <property type="entry name" value="AMP-binding_C"/>
    <property type="match status" value="1"/>
</dbReference>
<name>A0A938B6D4_UNCTE</name>
<dbReference type="SUPFAM" id="SSF56801">
    <property type="entry name" value="Acetyl-CoA synthetase-like"/>
    <property type="match status" value="1"/>
</dbReference>
<dbReference type="InterPro" id="IPR025110">
    <property type="entry name" value="AMP-bd_C"/>
</dbReference>
<accession>A0A938B6D4</accession>
<dbReference type="PANTHER" id="PTHR43201">
    <property type="entry name" value="ACYL-COA SYNTHETASE"/>
    <property type="match status" value="1"/>
</dbReference>
<dbReference type="Gene3D" id="3.40.50.12780">
    <property type="entry name" value="N-terminal domain of ligase-like"/>
    <property type="match status" value="1"/>
</dbReference>
<dbReference type="FunFam" id="3.30.300.30:FF:000008">
    <property type="entry name" value="2,3-dihydroxybenzoate-AMP ligase"/>
    <property type="match status" value="1"/>
</dbReference>
<evidence type="ECO:0000259" key="4">
    <source>
        <dbReference type="Pfam" id="PF00501"/>
    </source>
</evidence>
<feature type="domain" description="AMP-binding enzyme C-terminal" evidence="5">
    <location>
        <begin position="451"/>
        <end position="526"/>
    </location>
</feature>
<keyword evidence="3" id="KW-1133">Transmembrane helix</keyword>
<dbReference type="PANTHER" id="PTHR43201:SF5">
    <property type="entry name" value="MEDIUM-CHAIN ACYL-COA LIGASE ACSF2, MITOCHONDRIAL"/>
    <property type="match status" value="1"/>
</dbReference>
<organism evidence="6 7">
    <name type="scientific">Tectimicrobiota bacterium</name>
    <dbReference type="NCBI Taxonomy" id="2528274"/>
    <lineage>
        <taxon>Bacteria</taxon>
        <taxon>Pseudomonadati</taxon>
        <taxon>Nitrospinota/Tectimicrobiota group</taxon>
        <taxon>Candidatus Tectimicrobiota</taxon>
    </lineage>
</organism>
<evidence type="ECO:0000256" key="2">
    <source>
        <dbReference type="ARBA" id="ARBA00022598"/>
    </source>
</evidence>
<comment type="caution">
    <text evidence="6">The sequence shown here is derived from an EMBL/GenBank/DDBJ whole genome shotgun (WGS) entry which is preliminary data.</text>
</comment>
<evidence type="ECO:0000256" key="3">
    <source>
        <dbReference type="SAM" id="Phobius"/>
    </source>
</evidence>